<protein>
    <submittedName>
        <fullName evidence="1">Uncharacterized protein</fullName>
    </submittedName>
</protein>
<dbReference type="AlphaFoldDB" id="A0A0E3ZXF6"/>
<dbReference type="EMBL" id="CP010429">
    <property type="protein sequence ID" value="AKD56903.1"/>
    <property type="molecule type" value="Genomic_DNA"/>
</dbReference>
<dbReference type="Proteomes" id="UP000033054">
    <property type="component" value="Chromosome"/>
</dbReference>
<name>A0A0E3ZXF6_9BACT</name>
<dbReference type="HOGENOM" id="CLU_074777_0_0_10"/>
<gene>
    <name evidence="1" type="ORF">SD10_20310</name>
</gene>
<reference evidence="1 2" key="1">
    <citation type="journal article" date="2014" name="Curr. Microbiol.">
        <title>Spirosoma radiotolerans sp. nov., a gamma-radiation-resistant bacterium isolated from gamma ray-irradiated soil.</title>
        <authorList>
            <person name="Lee J.J."/>
            <person name="Srinivasan S."/>
            <person name="Lim S."/>
            <person name="Joe M."/>
            <person name="Im S."/>
            <person name="Bae S.I."/>
            <person name="Park K.R."/>
            <person name="Han J.H."/>
            <person name="Park S.H."/>
            <person name="Joo B.M."/>
            <person name="Park S.J."/>
            <person name="Kim M.K."/>
        </authorList>
    </citation>
    <scope>NUCLEOTIDE SEQUENCE [LARGE SCALE GENOMIC DNA]</scope>
    <source>
        <strain evidence="1 2">DG5A</strain>
    </source>
</reference>
<dbReference type="PATRIC" id="fig|1379870.5.peg.4374"/>
<evidence type="ECO:0000313" key="2">
    <source>
        <dbReference type="Proteomes" id="UP000033054"/>
    </source>
</evidence>
<proteinExistence type="predicted"/>
<organism evidence="1 2">
    <name type="scientific">Spirosoma radiotolerans</name>
    <dbReference type="NCBI Taxonomy" id="1379870"/>
    <lineage>
        <taxon>Bacteria</taxon>
        <taxon>Pseudomonadati</taxon>
        <taxon>Bacteroidota</taxon>
        <taxon>Cytophagia</taxon>
        <taxon>Cytophagales</taxon>
        <taxon>Cytophagaceae</taxon>
        <taxon>Spirosoma</taxon>
    </lineage>
</organism>
<dbReference type="KEGG" id="srd:SD10_20310"/>
<dbReference type="Gene3D" id="2.60.40.1120">
    <property type="entry name" value="Carboxypeptidase-like, regulatory domain"/>
    <property type="match status" value="1"/>
</dbReference>
<dbReference type="STRING" id="1379870.SD10_20310"/>
<evidence type="ECO:0000313" key="1">
    <source>
        <dbReference type="EMBL" id="AKD56903.1"/>
    </source>
</evidence>
<keyword evidence="2" id="KW-1185">Reference proteome</keyword>
<accession>A0A0E3ZXF6</accession>
<sequence length="287" mass="32151">MDCRRLTGQSNEELIAKKSYFQLEIKLKIMAVTEHIRLELPVPCSESWQEMDSVAEGCFCNSCQKTVVDFTAMNDAQLVSYFLSKKENVCGRFLSKQLNRVLVHTPSAPNKSIKQRWLGLITAGLMSWSTAYGEPKLVANKNGFKNETRALTALTDRTSVKNNDETRVCTDTTWVVTGRVTERNGLSPLPSVILLAKGTDKQVTTDVDGLFKIFLVDYQSDKIILKVGAIGYVSQEIQLDLTQKRQVDVILAEDLQMLGEVVVTGGVKYVQKPGFLQKLRNKLRSSH</sequence>
<dbReference type="Pfam" id="PF13715">
    <property type="entry name" value="CarbopepD_reg_2"/>
    <property type="match status" value="1"/>
</dbReference>
<dbReference type="InterPro" id="IPR008969">
    <property type="entry name" value="CarboxyPept-like_regulatory"/>
</dbReference>
<dbReference type="SUPFAM" id="SSF49464">
    <property type="entry name" value="Carboxypeptidase regulatory domain-like"/>
    <property type="match status" value="1"/>
</dbReference>